<keyword evidence="2" id="KW-1185">Reference proteome</keyword>
<accession>A0A1Q8CLJ3</accession>
<evidence type="ECO:0000313" key="2">
    <source>
        <dbReference type="Proteomes" id="UP000185596"/>
    </source>
</evidence>
<dbReference type="EMBL" id="MSIE01000044">
    <property type="protein sequence ID" value="OLF15221.1"/>
    <property type="molecule type" value="Genomic_DNA"/>
</dbReference>
<comment type="caution">
    <text evidence="1">The sequence shown here is derived from an EMBL/GenBank/DDBJ whole genome shotgun (WGS) entry which is preliminary data.</text>
</comment>
<sequence>MVVANAVNLTLDDLLRELRYRRWTLYRWGEAEDPALLAGVFRWCTARQVDVLLLRRNGSGNAYRAPLFRERDLFTPPTVLWEYYCESALWTLRAIMSLPAPSDPSAPMLMYPPCGECRLPGDLPTPTVIRPLGML</sequence>
<dbReference type="Proteomes" id="UP000185596">
    <property type="component" value="Unassembled WGS sequence"/>
</dbReference>
<organism evidence="1 2">
    <name type="scientific">Actinophytocola xanthii</name>
    <dbReference type="NCBI Taxonomy" id="1912961"/>
    <lineage>
        <taxon>Bacteria</taxon>
        <taxon>Bacillati</taxon>
        <taxon>Actinomycetota</taxon>
        <taxon>Actinomycetes</taxon>
        <taxon>Pseudonocardiales</taxon>
        <taxon>Pseudonocardiaceae</taxon>
    </lineage>
</organism>
<gene>
    <name evidence="1" type="ORF">BU204_23100</name>
</gene>
<name>A0A1Q8CLJ3_9PSEU</name>
<evidence type="ECO:0000313" key="1">
    <source>
        <dbReference type="EMBL" id="OLF15221.1"/>
    </source>
</evidence>
<dbReference type="AlphaFoldDB" id="A0A1Q8CLJ3"/>
<protein>
    <submittedName>
        <fullName evidence="1">Uncharacterized protein</fullName>
    </submittedName>
</protein>
<reference evidence="1 2" key="1">
    <citation type="submission" date="2016-12" db="EMBL/GenBank/DDBJ databases">
        <title>The draft genome sequence of Actinophytocola sp. 11-183.</title>
        <authorList>
            <person name="Wang W."/>
            <person name="Yuan L."/>
        </authorList>
    </citation>
    <scope>NUCLEOTIDE SEQUENCE [LARGE SCALE GENOMIC DNA]</scope>
    <source>
        <strain evidence="1 2">11-183</strain>
    </source>
</reference>
<dbReference type="STRING" id="1912961.BU204_23100"/>
<proteinExistence type="predicted"/>